<feature type="transmembrane region" description="Helical" evidence="1">
    <location>
        <begin position="76"/>
        <end position="92"/>
    </location>
</feature>
<gene>
    <name evidence="2" type="ORF">C450_05195</name>
</gene>
<dbReference type="AlphaFoldDB" id="M0NAR6"/>
<keyword evidence="1" id="KW-0812">Transmembrane</keyword>
<evidence type="ECO:0000313" key="3">
    <source>
        <dbReference type="Proteomes" id="UP000011625"/>
    </source>
</evidence>
<dbReference type="EMBL" id="AOME01000026">
    <property type="protein sequence ID" value="EMA54663.1"/>
    <property type="molecule type" value="Genomic_DNA"/>
</dbReference>
<proteinExistence type="predicted"/>
<organism evidence="2 3">
    <name type="scientific">Halococcus salifodinae DSM 8989</name>
    <dbReference type="NCBI Taxonomy" id="1227456"/>
    <lineage>
        <taxon>Archaea</taxon>
        <taxon>Methanobacteriati</taxon>
        <taxon>Methanobacteriota</taxon>
        <taxon>Stenosarchaea group</taxon>
        <taxon>Halobacteria</taxon>
        <taxon>Halobacteriales</taxon>
        <taxon>Halococcaceae</taxon>
        <taxon>Halococcus</taxon>
    </lineage>
</organism>
<accession>M0NAR6</accession>
<comment type="caution">
    <text evidence="2">The sequence shown here is derived from an EMBL/GenBank/DDBJ whole genome shotgun (WGS) entry which is preliminary data.</text>
</comment>
<reference evidence="2 3" key="1">
    <citation type="journal article" date="2014" name="PLoS Genet.">
        <title>Phylogenetically driven sequencing of extremely halophilic archaea reveals strategies for static and dynamic osmo-response.</title>
        <authorList>
            <person name="Becker E.A."/>
            <person name="Seitzer P.M."/>
            <person name="Tritt A."/>
            <person name="Larsen D."/>
            <person name="Krusor M."/>
            <person name="Yao A.I."/>
            <person name="Wu D."/>
            <person name="Madern D."/>
            <person name="Eisen J.A."/>
            <person name="Darling A.E."/>
            <person name="Facciotti M.T."/>
        </authorList>
    </citation>
    <scope>NUCLEOTIDE SEQUENCE [LARGE SCALE GENOMIC DNA]</scope>
    <source>
        <strain evidence="2 3">DSM 8989</strain>
    </source>
</reference>
<dbReference type="Proteomes" id="UP000011625">
    <property type="component" value="Unassembled WGS sequence"/>
</dbReference>
<evidence type="ECO:0000256" key="1">
    <source>
        <dbReference type="SAM" id="Phobius"/>
    </source>
</evidence>
<protein>
    <submittedName>
        <fullName evidence="2">Uncharacterized protein</fullName>
    </submittedName>
</protein>
<keyword evidence="1" id="KW-1133">Transmembrane helix</keyword>
<keyword evidence="3" id="KW-1185">Reference proteome</keyword>
<evidence type="ECO:0000313" key="2">
    <source>
        <dbReference type="EMBL" id="EMA54663.1"/>
    </source>
</evidence>
<dbReference type="PATRIC" id="fig|1227456.3.peg.1056"/>
<name>M0NAR6_9EURY</name>
<keyword evidence="1" id="KW-0472">Membrane</keyword>
<sequence>MEVLTSGRGTVGVFALVSMVGDPTVELVVKPSNRLGKSCFSLCFLRDSFGVLSLFCIDIGRFGGIGFLLPIPMIKITGWSIFLIPSIGSVVLEDARRRFDARLTVAIFSGRVLTTQGIASGVVARIAHRFASLRLCIG</sequence>